<feature type="transmembrane region" description="Helical" evidence="8">
    <location>
        <begin position="180"/>
        <end position="198"/>
    </location>
</feature>
<dbReference type="PROSITE" id="PS00216">
    <property type="entry name" value="SUGAR_TRANSPORT_1"/>
    <property type="match status" value="1"/>
</dbReference>
<keyword evidence="7 8" id="KW-0472">Membrane</keyword>
<keyword evidence="3" id="KW-0813">Transport</keyword>
<dbReference type="CDD" id="cd17474">
    <property type="entry name" value="MFS_YfmO_like"/>
    <property type="match status" value="1"/>
</dbReference>
<protein>
    <submittedName>
        <fullName evidence="10">Multidrug resistance protein</fullName>
    </submittedName>
</protein>
<feature type="transmembrane region" description="Helical" evidence="8">
    <location>
        <begin position="49"/>
        <end position="69"/>
    </location>
</feature>
<dbReference type="InterPro" id="IPR050189">
    <property type="entry name" value="MFS_Efflux_Transporters"/>
</dbReference>
<dbReference type="PANTHER" id="PTHR43124:SF3">
    <property type="entry name" value="CHLORAMPHENICOL EFFLUX PUMP RV0191"/>
    <property type="match status" value="1"/>
</dbReference>
<evidence type="ECO:0000313" key="10">
    <source>
        <dbReference type="EMBL" id="GEN46694.1"/>
    </source>
</evidence>
<evidence type="ECO:0000256" key="6">
    <source>
        <dbReference type="ARBA" id="ARBA00022989"/>
    </source>
</evidence>
<evidence type="ECO:0000256" key="1">
    <source>
        <dbReference type="ARBA" id="ARBA00004651"/>
    </source>
</evidence>
<dbReference type="InterPro" id="IPR036259">
    <property type="entry name" value="MFS_trans_sf"/>
</dbReference>
<dbReference type="OrthoDB" id="2986280at2"/>
<gene>
    <name evidence="10" type="ORF">AHA02nite_24700</name>
</gene>
<name>A0A511W6H2_9BACI</name>
<evidence type="ECO:0000259" key="9">
    <source>
        <dbReference type="PROSITE" id="PS50850"/>
    </source>
</evidence>
<keyword evidence="6 8" id="KW-1133">Transmembrane helix</keyword>
<reference evidence="10 11" key="1">
    <citation type="submission" date="2019-07" db="EMBL/GenBank/DDBJ databases">
        <title>Whole genome shotgun sequence of Alkalibacillus haloalkaliphilus NBRC 103110.</title>
        <authorList>
            <person name="Hosoyama A."/>
            <person name="Uohara A."/>
            <person name="Ohji S."/>
            <person name="Ichikawa N."/>
        </authorList>
    </citation>
    <scope>NUCLEOTIDE SEQUENCE [LARGE SCALE GENOMIC DNA]</scope>
    <source>
        <strain evidence="10 11">NBRC 103110</strain>
    </source>
</reference>
<organism evidence="10 11">
    <name type="scientific">Alkalibacillus haloalkaliphilus</name>
    <dbReference type="NCBI Taxonomy" id="94136"/>
    <lineage>
        <taxon>Bacteria</taxon>
        <taxon>Bacillati</taxon>
        <taxon>Bacillota</taxon>
        <taxon>Bacilli</taxon>
        <taxon>Bacillales</taxon>
        <taxon>Bacillaceae</taxon>
        <taxon>Alkalibacillus</taxon>
    </lineage>
</organism>
<accession>A0A511W6H2</accession>
<dbReference type="PROSITE" id="PS50850">
    <property type="entry name" value="MFS"/>
    <property type="match status" value="1"/>
</dbReference>
<evidence type="ECO:0000256" key="8">
    <source>
        <dbReference type="SAM" id="Phobius"/>
    </source>
</evidence>
<dbReference type="SUPFAM" id="SSF103473">
    <property type="entry name" value="MFS general substrate transporter"/>
    <property type="match status" value="1"/>
</dbReference>
<dbReference type="InterPro" id="IPR011701">
    <property type="entry name" value="MFS"/>
</dbReference>
<dbReference type="Gene3D" id="1.20.1250.20">
    <property type="entry name" value="MFS general substrate transporter like domains"/>
    <property type="match status" value="1"/>
</dbReference>
<dbReference type="GO" id="GO:0005886">
    <property type="term" value="C:plasma membrane"/>
    <property type="evidence" value="ECO:0007669"/>
    <property type="project" value="UniProtKB-SubCell"/>
</dbReference>
<evidence type="ECO:0000313" key="11">
    <source>
        <dbReference type="Proteomes" id="UP000321440"/>
    </source>
</evidence>
<dbReference type="EMBL" id="BJYA01000018">
    <property type="protein sequence ID" value="GEN46694.1"/>
    <property type="molecule type" value="Genomic_DNA"/>
</dbReference>
<dbReference type="InterPro" id="IPR020846">
    <property type="entry name" value="MFS_dom"/>
</dbReference>
<evidence type="ECO:0000256" key="3">
    <source>
        <dbReference type="ARBA" id="ARBA00022448"/>
    </source>
</evidence>
<comment type="caution">
    <text evidence="10">The sequence shown here is derived from an EMBL/GenBank/DDBJ whole genome shotgun (WGS) entry which is preliminary data.</text>
</comment>
<feature type="domain" description="Major facilitator superfamily (MFS) profile" evidence="9">
    <location>
        <begin position="15"/>
        <end position="405"/>
    </location>
</feature>
<feature type="transmembrane region" description="Helical" evidence="8">
    <location>
        <begin position="357"/>
        <end position="375"/>
    </location>
</feature>
<dbReference type="Pfam" id="PF07690">
    <property type="entry name" value="MFS_1"/>
    <property type="match status" value="1"/>
</dbReference>
<feature type="transmembrane region" description="Helical" evidence="8">
    <location>
        <begin position="224"/>
        <end position="246"/>
    </location>
</feature>
<feature type="transmembrane region" description="Helical" evidence="8">
    <location>
        <begin position="115"/>
        <end position="136"/>
    </location>
</feature>
<evidence type="ECO:0000256" key="2">
    <source>
        <dbReference type="ARBA" id="ARBA00007520"/>
    </source>
</evidence>
<evidence type="ECO:0000256" key="7">
    <source>
        <dbReference type="ARBA" id="ARBA00023136"/>
    </source>
</evidence>
<proteinExistence type="inferred from homology"/>
<dbReference type="PRINTS" id="PR01035">
    <property type="entry name" value="TCRTETA"/>
</dbReference>
<dbReference type="AlphaFoldDB" id="A0A511W6H2"/>
<evidence type="ECO:0000256" key="5">
    <source>
        <dbReference type="ARBA" id="ARBA00022692"/>
    </source>
</evidence>
<keyword evidence="11" id="KW-1185">Reference proteome</keyword>
<feature type="transmembrane region" description="Helical" evidence="8">
    <location>
        <begin position="316"/>
        <end position="336"/>
    </location>
</feature>
<comment type="similarity">
    <text evidence="2">Belongs to the major facilitator superfamily. TCR/Tet family.</text>
</comment>
<feature type="transmembrane region" description="Helical" evidence="8">
    <location>
        <begin position="292"/>
        <end position="310"/>
    </location>
</feature>
<sequence>MASKVTKTNNVSIWCIITIASIPLIMTLGNSMLIPVLPVFEEEIGISPFQSSLIITVYSVAAILIIPIAGYLSDRYGRKMIMIPGLIFTFIGGLIAGIASLIVENPFAWILVGRALQGIGAAGALPIILPLVGDLYKDNDEKASSCLGLVETSNTFGKVLSPIIGALFAAMLWYLPFFSISAFSLISLIAVIFFIKVPKDKEEPLKLKEFLSETKKIFQVEGKWLYTVFLLGAYTMLLLFGILFYLSDILEKQYGVDGVPKGVVLAYPLVVLCLTSFITGRKIKGDLKTMKIIIMSAVAVLAVSITTVGFSSDSIALLLISTSLNGLAIGALLPTLDAMITESINKETRGTITSFYSSARFIGVAAGPPIVSLMMPIDINVGYIMAGVLGALLFILSWKWINPNQT</sequence>
<feature type="transmembrane region" description="Helical" evidence="8">
    <location>
        <begin position="156"/>
        <end position="174"/>
    </location>
</feature>
<dbReference type="InterPro" id="IPR001958">
    <property type="entry name" value="Tet-R_TetA/multi-R_MdtG-like"/>
</dbReference>
<dbReference type="PANTHER" id="PTHR43124">
    <property type="entry name" value="PURINE EFFLUX PUMP PBUE"/>
    <property type="match status" value="1"/>
</dbReference>
<evidence type="ECO:0000256" key="4">
    <source>
        <dbReference type="ARBA" id="ARBA00022475"/>
    </source>
</evidence>
<dbReference type="Proteomes" id="UP000321440">
    <property type="component" value="Unassembled WGS sequence"/>
</dbReference>
<keyword evidence="5 8" id="KW-0812">Transmembrane</keyword>
<dbReference type="GO" id="GO:0022857">
    <property type="term" value="F:transmembrane transporter activity"/>
    <property type="evidence" value="ECO:0007669"/>
    <property type="project" value="InterPro"/>
</dbReference>
<keyword evidence="4" id="KW-1003">Cell membrane</keyword>
<comment type="subcellular location">
    <subcellularLocation>
        <location evidence="1">Cell membrane</location>
        <topology evidence="1">Multi-pass membrane protein</topology>
    </subcellularLocation>
</comment>
<feature type="transmembrane region" description="Helical" evidence="8">
    <location>
        <begin position="12"/>
        <end position="37"/>
    </location>
</feature>
<dbReference type="InterPro" id="IPR005829">
    <property type="entry name" value="Sugar_transporter_CS"/>
</dbReference>
<feature type="transmembrane region" description="Helical" evidence="8">
    <location>
        <begin position="81"/>
        <end position="103"/>
    </location>
</feature>
<dbReference type="RefSeq" id="WP_146817720.1">
    <property type="nucleotide sequence ID" value="NZ_BJYA01000018.1"/>
</dbReference>
<feature type="transmembrane region" description="Helical" evidence="8">
    <location>
        <begin position="258"/>
        <end position="280"/>
    </location>
</feature>
<feature type="transmembrane region" description="Helical" evidence="8">
    <location>
        <begin position="381"/>
        <end position="401"/>
    </location>
</feature>